<dbReference type="SUPFAM" id="SSF46894">
    <property type="entry name" value="C-terminal effector domain of the bipartite response regulators"/>
    <property type="match status" value="1"/>
</dbReference>
<dbReference type="EMBL" id="JNHN01000160">
    <property type="protein sequence ID" value="KDS52274.1"/>
    <property type="molecule type" value="Genomic_DNA"/>
</dbReference>
<name>A0A078S530_BACUN</name>
<dbReference type="AlphaFoldDB" id="A0A078S530"/>
<dbReference type="InterPro" id="IPR011990">
    <property type="entry name" value="TPR-like_helical_dom_sf"/>
</dbReference>
<dbReference type="PATRIC" id="fig|1339349.3.peg.1422"/>
<dbReference type="InterPro" id="IPR036388">
    <property type="entry name" value="WH-like_DNA-bd_sf"/>
</dbReference>
<accession>A0A078S530</accession>
<evidence type="ECO:0000313" key="5">
    <source>
        <dbReference type="Proteomes" id="UP000028013"/>
    </source>
</evidence>
<dbReference type="Pfam" id="PF00196">
    <property type="entry name" value="GerE"/>
    <property type="match status" value="1"/>
</dbReference>
<dbReference type="GO" id="GO:0003677">
    <property type="term" value="F:DNA binding"/>
    <property type="evidence" value="ECO:0007669"/>
    <property type="project" value="InterPro"/>
</dbReference>
<dbReference type="InterPro" id="IPR016032">
    <property type="entry name" value="Sig_transdc_resp-reg_C-effctor"/>
</dbReference>
<feature type="transmembrane region" description="Helical" evidence="2">
    <location>
        <begin position="372"/>
        <end position="392"/>
    </location>
</feature>
<comment type="caution">
    <text evidence="4">The sequence shown here is derived from an EMBL/GenBank/DDBJ whole genome shotgun (WGS) entry which is preliminary data.</text>
</comment>
<evidence type="ECO:0000256" key="2">
    <source>
        <dbReference type="SAM" id="Phobius"/>
    </source>
</evidence>
<sequence length="559" mass="64433">MEKMRNILYICIMLLGIMCFVGCNDCHGNKKLLAQTDSLLQSRPDSALKLLNSIEKDVGFSEAEWMQFVWNCAQARYRMGMSLAEDSLLPEAIHYYRERKDSSRMLDGYLLEASYYKWMKQEERMDEAIENGLDYAIARKDTFWLLLFYRGKAEIAYLRNDHSQAIELMEKILQYADKLSVREHCSILYDLGLNMALANHPSSSDYLEQSIDMALAAADTASACHYLRNYAAFLANSHEYTKSNELLHRVRRLMPMTDNYPILQVIFAENFLNLHQLDSARYYWEQAWNNELKQEEKRAEGFSVRSALAQLKTILDYTSGAPLDIVTFGRFADSVRNEMRDQNSVIEQQLVTRNKLQQLNYELIIKRQKTRMYSMLVVVVFVGVLVSLTFYIRNRRKRLAEAEERIDALTRLLEDAQKVSDNQEENSGAFFKKLLLQQLGIIRLVANTPTSQNQALLKLISGIGNKEIPVEGLLAWADLYPVIDKLYDGFYSRMMEKFGQVLSDKEVQICCLLCAGFSTKEIGVVTQQTSATIYVRKTSIRKKINAGEKQDIVECIRGI</sequence>
<dbReference type="SMART" id="SM00421">
    <property type="entry name" value="HTH_LUXR"/>
    <property type="match status" value="1"/>
</dbReference>
<keyword evidence="1" id="KW-0175">Coiled coil</keyword>
<dbReference type="InterPro" id="IPR000792">
    <property type="entry name" value="Tscrpt_reg_LuxR_C"/>
</dbReference>
<protein>
    <submittedName>
        <fullName evidence="4">Bacterial regulatory s, luxR family protein</fullName>
    </submittedName>
</protein>
<proteinExistence type="predicted"/>
<evidence type="ECO:0000313" key="4">
    <source>
        <dbReference type="EMBL" id="KDS52274.1"/>
    </source>
</evidence>
<gene>
    <name evidence="4" type="ORF">M094_0136</name>
</gene>
<evidence type="ECO:0000259" key="3">
    <source>
        <dbReference type="SMART" id="SM00421"/>
    </source>
</evidence>
<feature type="coiled-coil region" evidence="1">
    <location>
        <begin position="392"/>
        <end position="426"/>
    </location>
</feature>
<keyword evidence="2" id="KW-1133">Transmembrane helix</keyword>
<feature type="domain" description="HTH luxR-type" evidence="3">
    <location>
        <begin position="499"/>
        <end position="556"/>
    </location>
</feature>
<dbReference type="Gene3D" id="1.25.40.10">
    <property type="entry name" value="Tetratricopeptide repeat domain"/>
    <property type="match status" value="1"/>
</dbReference>
<organism evidence="4 5">
    <name type="scientific">Bacteroides uniformis str. 3978 T3 ii</name>
    <dbReference type="NCBI Taxonomy" id="1339349"/>
    <lineage>
        <taxon>Bacteria</taxon>
        <taxon>Pseudomonadati</taxon>
        <taxon>Bacteroidota</taxon>
        <taxon>Bacteroidia</taxon>
        <taxon>Bacteroidales</taxon>
        <taxon>Bacteroidaceae</taxon>
        <taxon>Bacteroides</taxon>
    </lineage>
</organism>
<evidence type="ECO:0000256" key="1">
    <source>
        <dbReference type="SAM" id="Coils"/>
    </source>
</evidence>
<dbReference type="Gene3D" id="1.10.10.10">
    <property type="entry name" value="Winged helix-like DNA-binding domain superfamily/Winged helix DNA-binding domain"/>
    <property type="match status" value="1"/>
</dbReference>
<keyword evidence="2" id="KW-0812">Transmembrane</keyword>
<dbReference type="SUPFAM" id="SSF48452">
    <property type="entry name" value="TPR-like"/>
    <property type="match status" value="1"/>
</dbReference>
<reference evidence="4 5" key="1">
    <citation type="submission" date="2014-04" db="EMBL/GenBank/DDBJ databases">
        <authorList>
            <person name="Sears C."/>
            <person name="Carroll K."/>
            <person name="Sack B.R."/>
            <person name="Qadri F."/>
            <person name="Myers L.L."/>
            <person name="Chung G.-T."/>
            <person name="Escheverria P."/>
            <person name="Fraser C.M."/>
            <person name="Sadzewicz L."/>
            <person name="Shefchek K.A."/>
            <person name="Tallon L."/>
            <person name="Das S.P."/>
            <person name="Daugherty S."/>
            <person name="Mongodin E.F."/>
        </authorList>
    </citation>
    <scope>NUCLEOTIDE SEQUENCE [LARGE SCALE GENOMIC DNA]</scope>
    <source>
        <strain evidence="4 5">3978 T3 ii</strain>
    </source>
</reference>
<keyword evidence="2" id="KW-0472">Membrane</keyword>
<dbReference type="Proteomes" id="UP000028013">
    <property type="component" value="Unassembled WGS sequence"/>
</dbReference>
<dbReference type="GO" id="GO:0006355">
    <property type="term" value="P:regulation of DNA-templated transcription"/>
    <property type="evidence" value="ECO:0007669"/>
    <property type="project" value="InterPro"/>
</dbReference>